<name>A0A9P8YEH3_9PEZI</name>
<evidence type="ECO:0000313" key="3">
    <source>
        <dbReference type="EMBL" id="KAH7037521.1"/>
    </source>
</evidence>
<dbReference type="Pfam" id="PF24539">
    <property type="entry name" value="DUF7600"/>
    <property type="match status" value="1"/>
</dbReference>
<sequence>MASRRSTWCSLCGVIISPSQGNPDETADHELSWLSDVRVVRTLGPQWDVIITGVGYLSNRKQVCASADPSDHWRITPSHTSHDDGDVSGIPAQAGFAPHHSLYNSSRSYWCFPIHDSCWHFLWDKVSSCNREDVPQEALARHLFAIFYNTPIHAYDQLMPGHDYGGAAGLRQITRRQGYYYQVRASQYPYLIGNPHEALQTDEHCLWEAVQAIAVPFNRPEVHLRDRVAVAGETGGAAAEVDGADDDPFTRLPYEVVVIVFTYLPSVDMCKLRLASRAAAHISSPQRLPQAFWRSRFDPEFEMGFVFAGASRQTTKAQMDWRDLYVKARATLSEFELFPGFKNRQRIWFSLHDIASVIRVRLRNKDCTSQVPYAEMTPPLLPDEKHGSWVCADAALAPGPAHSLAQFELAANCRLMEMHKITWLPSFQGQVRLKASFADYCGKTYISGLCLDGVASDGGSAHSERAGFVNTTRFQYIELDSSWEIWRVEIALCCTGLIGVRLHFRGHGSTVVKSIGQIPPPAADIGISDLPIPYNARISGLVVGLDAFKVVSLSVVEETHAGAVHNGTAFPLTREFAPPSEIWIPTAPRVPVSWRFKSAQKSQLHNLCLNMDFGGHDGSQLPRLTQVVARMTQYPAVFAGMKFVYVDGTVKEFGARNGLPVAGDVSDLVLEQVFSIDGPGGEVIDRVVVSYSMDHENVRRISVYTNHNRSIDFALQSKSEPNDTLSVKVFEPKPGSLLTAFFAKIKMSAVLPGRTSLTWLQYDLRGYFRNFSVGTAPKDPLPGICVQEATQSTSIDHMIPINRKTLAPVEMMLRHHGGFVFAAADLANVKRIRVSIGGKGDDLHADMITGLWIEYHDSNLPVIIGQWKEEYDTIELDADDRLVAMQIWHDWNSIDKRLPLGPVVGLLFRLASGTEKKIARRYVVERDCLSFRENMYESMTGVLWGCNHKWDHVWVLMTPNPNVPRLLLVQDTADLIQSPVMTDILQEKVFIFGEGLPENNHNPLTSVEVTFWKHDKVPNSIRLYFRHGPPRVLGHPQSVHRPQRIDLDVDGGEELTSMRLGIIGHGDTSQIAFITFTTNKDRKLDFREEWWSAPSTAITRWHEKVPLHVFYPFAPETAETSRRVAAALARPDTTASTGGGADASRPAAPGGAGRYSPFASSPLVFRMGERYGVPLDRGPGGTAGNRNSSTPNSVVVAATTMVTTRSPGRDNPGQPERATDRAAAATVSVKAPAVDAPKVKVVDVPPGAGRFVGLWALANHALEYPFLGPMFEEAPSSSSSSPAADAVAATS</sequence>
<dbReference type="GeneID" id="70192738"/>
<feature type="domain" description="F-box" evidence="2">
    <location>
        <begin position="246"/>
        <end position="296"/>
    </location>
</feature>
<keyword evidence="4" id="KW-1185">Reference proteome</keyword>
<dbReference type="InterPro" id="IPR001810">
    <property type="entry name" value="F-box_dom"/>
</dbReference>
<dbReference type="Proteomes" id="UP000756346">
    <property type="component" value="Unassembled WGS sequence"/>
</dbReference>
<evidence type="ECO:0000259" key="2">
    <source>
        <dbReference type="PROSITE" id="PS50181"/>
    </source>
</evidence>
<dbReference type="InterPro" id="IPR036047">
    <property type="entry name" value="F-box-like_dom_sf"/>
</dbReference>
<reference evidence="3" key="1">
    <citation type="journal article" date="2021" name="Nat. Commun.">
        <title>Genetic determinants of endophytism in the Arabidopsis root mycobiome.</title>
        <authorList>
            <person name="Mesny F."/>
            <person name="Miyauchi S."/>
            <person name="Thiergart T."/>
            <person name="Pickel B."/>
            <person name="Atanasova L."/>
            <person name="Karlsson M."/>
            <person name="Huettel B."/>
            <person name="Barry K.W."/>
            <person name="Haridas S."/>
            <person name="Chen C."/>
            <person name="Bauer D."/>
            <person name="Andreopoulos W."/>
            <person name="Pangilinan J."/>
            <person name="LaButti K."/>
            <person name="Riley R."/>
            <person name="Lipzen A."/>
            <person name="Clum A."/>
            <person name="Drula E."/>
            <person name="Henrissat B."/>
            <person name="Kohler A."/>
            <person name="Grigoriev I.V."/>
            <person name="Martin F.M."/>
            <person name="Hacquard S."/>
        </authorList>
    </citation>
    <scope>NUCLEOTIDE SEQUENCE</scope>
    <source>
        <strain evidence="3">MPI-CAGE-CH-0230</strain>
    </source>
</reference>
<dbReference type="SUPFAM" id="SSF81383">
    <property type="entry name" value="F-box domain"/>
    <property type="match status" value="1"/>
</dbReference>
<protein>
    <recommendedName>
        <fullName evidence="2">F-box domain-containing protein</fullName>
    </recommendedName>
</protein>
<gene>
    <name evidence="3" type="ORF">B0I36DRAFT_67283</name>
</gene>
<dbReference type="RefSeq" id="XP_046016642.1">
    <property type="nucleotide sequence ID" value="XM_046163192.1"/>
</dbReference>
<feature type="region of interest" description="Disordered" evidence="1">
    <location>
        <begin position="1128"/>
        <end position="1154"/>
    </location>
</feature>
<dbReference type="OrthoDB" id="5273847at2759"/>
<dbReference type="EMBL" id="JAGTJQ010000002">
    <property type="protein sequence ID" value="KAH7037521.1"/>
    <property type="molecule type" value="Genomic_DNA"/>
</dbReference>
<dbReference type="InterPro" id="IPR056021">
    <property type="entry name" value="DUF7600"/>
</dbReference>
<dbReference type="CDD" id="cd09917">
    <property type="entry name" value="F-box_SF"/>
    <property type="match status" value="1"/>
</dbReference>
<proteinExistence type="predicted"/>
<evidence type="ECO:0000256" key="1">
    <source>
        <dbReference type="SAM" id="MobiDB-lite"/>
    </source>
</evidence>
<comment type="caution">
    <text evidence="3">The sequence shown here is derived from an EMBL/GenBank/DDBJ whole genome shotgun (WGS) entry which is preliminary data.</text>
</comment>
<accession>A0A9P8YEH3</accession>
<organism evidence="3 4">
    <name type="scientific">Microdochium trichocladiopsis</name>
    <dbReference type="NCBI Taxonomy" id="1682393"/>
    <lineage>
        <taxon>Eukaryota</taxon>
        <taxon>Fungi</taxon>
        <taxon>Dikarya</taxon>
        <taxon>Ascomycota</taxon>
        <taxon>Pezizomycotina</taxon>
        <taxon>Sordariomycetes</taxon>
        <taxon>Xylariomycetidae</taxon>
        <taxon>Xylariales</taxon>
        <taxon>Microdochiaceae</taxon>
        <taxon>Microdochium</taxon>
    </lineage>
</organism>
<dbReference type="PROSITE" id="PS50181">
    <property type="entry name" value="FBOX"/>
    <property type="match status" value="1"/>
</dbReference>
<evidence type="ECO:0000313" key="4">
    <source>
        <dbReference type="Proteomes" id="UP000756346"/>
    </source>
</evidence>